<evidence type="ECO:0000313" key="1">
    <source>
        <dbReference type="EMBL" id="GEU40028.1"/>
    </source>
</evidence>
<sequence length="107" mass="11797">PSIVPLPISSPIISLTNPSLVALPATIEAKGFLSELGAQVEMHGGLIRDHTAGQTDAQRAALWHAICDTQMENRELQLHITEERRARLDLAEIVDSMRRRPEPRGDV</sequence>
<feature type="non-terminal residue" evidence="1">
    <location>
        <position position="1"/>
    </location>
</feature>
<dbReference type="EMBL" id="BKCJ010001250">
    <property type="protein sequence ID" value="GEU40028.1"/>
    <property type="molecule type" value="Genomic_DNA"/>
</dbReference>
<protein>
    <submittedName>
        <fullName evidence="1">Uncharacterized protein</fullName>
    </submittedName>
</protein>
<accession>A0A6L2JSF6</accession>
<reference evidence="1" key="1">
    <citation type="journal article" date="2019" name="Sci. Rep.">
        <title>Draft genome of Tanacetum cinerariifolium, the natural source of mosquito coil.</title>
        <authorList>
            <person name="Yamashiro T."/>
            <person name="Shiraishi A."/>
            <person name="Satake H."/>
            <person name="Nakayama K."/>
        </authorList>
    </citation>
    <scope>NUCLEOTIDE SEQUENCE</scope>
</reference>
<organism evidence="1">
    <name type="scientific">Tanacetum cinerariifolium</name>
    <name type="common">Dalmatian daisy</name>
    <name type="synonym">Chrysanthemum cinerariifolium</name>
    <dbReference type="NCBI Taxonomy" id="118510"/>
    <lineage>
        <taxon>Eukaryota</taxon>
        <taxon>Viridiplantae</taxon>
        <taxon>Streptophyta</taxon>
        <taxon>Embryophyta</taxon>
        <taxon>Tracheophyta</taxon>
        <taxon>Spermatophyta</taxon>
        <taxon>Magnoliopsida</taxon>
        <taxon>eudicotyledons</taxon>
        <taxon>Gunneridae</taxon>
        <taxon>Pentapetalae</taxon>
        <taxon>asterids</taxon>
        <taxon>campanulids</taxon>
        <taxon>Asterales</taxon>
        <taxon>Asteraceae</taxon>
        <taxon>Asteroideae</taxon>
        <taxon>Anthemideae</taxon>
        <taxon>Anthemidinae</taxon>
        <taxon>Tanacetum</taxon>
    </lineage>
</organism>
<proteinExistence type="predicted"/>
<gene>
    <name evidence="1" type="ORF">Tci_012006</name>
</gene>
<comment type="caution">
    <text evidence="1">The sequence shown here is derived from an EMBL/GenBank/DDBJ whole genome shotgun (WGS) entry which is preliminary data.</text>
</comment>
<dbReference type="AlphaFoldDB" id="A0A6L2JSF6"/>
<name>A0A6L2JSF6_TANCI</name>